<dbReference type="GO" id="GO:0005634">
    <property type="term" value="C:nucleus"/>
    <property type="evidence" value="ECO:0007669"/>
    <property type="project" value="UniProtKB-SubCell"/>
</dbReference>
<evidence type="ECO:0000313" key="6">
    <source>
        <dbReference type="Proteomes" id="UP001152759"/>
    </source>
</evidence>
<dbReference type="EMBL" id="OU963868">
    <property type="protein sequence ID" value="CAH0775564.1"/>
    <property type="molecule type" value="Genomic_DNA"/>
</dbReference>
<dbReference type="PROSITE" id="PS51031">
    <property type="entry name" value="BESS"/>
    <property type="match status" value="1"/>
</dbReference>
<name>A0A9P0CB90_BEMTA</name>
<keyword evidence="1" id="KW-0539">Nucleus</keyword>
<dbReference type="InterPro" id="IPR006578">
    <property type="entry name" value="MADF-dom"/>
</dbReference>
<dbReference type="SMART" id="SM00595">
    <property type="entry name" value="MADF"/>
    <property type="match status" value="1"/>
</dbReference>
<dbReference type="KEGG" id="btab:109041584"/>
<feature type="domain" description="BESS" evidence="4">
    <location>
        <begin position="214"/>
        <end position="253"/>
    </location>
</feature>
<keyword evidence="6" id="KW-1185">Reference proteome</keyword>
<reference evidence="5" key="1">
    <citation type="submission" date="2021-12" db="EMBL/GenBank/DDBJ databases">
        <authorList>
            <person name="King R."/>
        </authorList>
    </citation>
    <scope>NUCLEOTIDE SEQUENCE</scope>
</reference>
<evidence type="ECO:0008006" key="7">
    <source>
        <dbReference type="Google" id="ProtNLM"/>
    </source>
</evidence>
<feature type="region of interest" description="Disordered" evidence="2">
    <location>
        <begin position="183"/>
        <end position="211"/>
    </location>
</feature>
<evidence type="ECO:0000313" key="5">
    <source>
        <dbReference type="EMBL" id="CAH0775564.1"/>
    </source>
</evidence>
<sequence length="261" mass="29944">MSESSIDPEEIIALVKERPPLYDTNLKEYYCQDIINQMWSEIAMALNCPVNRCKAKWRCLRTLYVRSVRNTNGGKKHKKWYLADAMTFVLPYILGGPQREESSLHISIPGISDDSRIDETAPDFMENEGSIEWVVDENDETNPLDTASNSFPTNSNDAKRRKLSPSTSEAVNTHFDEYLRNATAHSRNQQPETAYSRNQQPETAYSRNQQPETEDLIITFFKSLMPDIIKLDSRRQRHFKAQVIGVLNSMLDSQEDAEMAS</sequence>
<evidence type="ECO:0000259" key="4">
    <source>
        <dbReference type="PROSITE" id="PS51031"/>
    </source>
</evidence>
<proteinExistence type="predicted"/>
<dbReference type="Proteomes" id="UP001152759">
    <property type="component" value="Chromosome 7"/>
</dbReference>
<dbReference type="Pfam" id="PF10545">
    <property type="entry name" value="MADF_DNA_bdg"/>
    <property type="match status" value="1"/>
</dbReference>
<dbReference type="PANTHER" id="PTHR12243">
    <property type="entry name" value="MADF DOMAIN TRANSCRIPTION FACTOR"/>
    <property type="match status" value="1"/>
</dbReference>
<dbReference type="AlphaFoldDB" id="A0A9P0CB90"/>
<feature type="domain" description="MADF" evidence="3">
    <location>
        <begin position="10"/>
        <end position="94"/>
    </location>
</feature>
<accession>A0A9P0CB90</accession>
<protein>
    <recommendedName>
        <fullName evidence="7">MADF domain-containing protein</fullName>
    </recommendedName>
</protein>
<evidence type="ECO:0000256" key="2">
    <source>
        <dbReference type="SAM" id="MobiDB-lite"/>
    </source>
</evidence>
<dbReference type="InterPro" id="IPR039353">
    <property type="entry name" value="TF_Adf1"/>
</dbReference>
<dbReference type="InterPro" id="IPR004210">
    <property type="entry name" value="BESS_motif"/>
</dbReference>
<evidence type="ECO:0000256" key="1">
    <source>
        <dbReference type="PROSITE-ProRule" id="PRU00371"/>
    </source>
</evidence>
<feature type="compositionally biased region" description="Polar residues" evidence="2">
    <location>
        <begin position="143"/>
        <end position="156"/>
    </location>
</feature>
<organism evidence="5 6">
    <name type="scientific">Bemisia tabaci</name>
    <name type="common">Sweetpotato whitefly</name>
    <name type="synonym">Aleurodes tabaci</name>
    <dbReference type="NCBI Taxonomy" id="7038"/>
    <lineage>
        <taxon>Eukaryota</taxon>
        <taxon>Metazoa</taxon>
        <taxon>Ecdysozoa</taxon>
        <taxon>Arthropoda</taxon>
        <taxon>Hexapoda</taxon>
        <taxon>Insecta</taxon>
        <taxon>Pterygota</taxon>
        <taxon>Neoptera</taxon>
        <taxon>Paraneoptera</taxon>
        <taxon>Hemiptera</taxon>
        <taxon>Sternorrhyncha</taxon>
        <taxon>Aleyrodoidea</taxon>
        <taxon>Aleyrodidae</taxon>
        <taxon>Aleyrodinae</taxon>
        <taxon>Bemisia</taxon>
    </lineage>
</organism>
<dbReference type="GO" id="GO:0003677">
    <property type="term" value="F:DNA binding"/>
    <property type="evidence" value="ECO:0007669"/>
    <property type="project" value="InterPro"/>
</dbReference>
<dbReference type="PANTHER" id="PTHR12243:SF67">
    <property type="entry name" value="COREPRESSOR OF PANGOLIN, ISOFORM A-RELATED"/>
    <property type="match status" value="1"/>
</dbReference>
<evidence type="ECO:0000259" key="3">
    <source>
        <dbReference type="PROSITE" id="PS51029"/>
    </source>
</evidence>
<comment type="subcellular location">
    <subcellularLocation>
        <location evidence="1">Nucleus</location>
    </subcellularLocation>
</comment>
<dbReference type="PROSITE" id="PS51029">
    <property type="entry name" value="MADF"/>
    <property type="match status" value="1"/>
</dbReference>
<feature type="region of interest" description="Disordered" evidence="2">
    <location>
        <begin position="141"/>
        <end position="170"/>
    </location>
</feature>
<gene>
    <name evidence="5" type="ORF">BEMITA_LOCUS11768</name>
</gene>